<dbReference type="AlphaFoldDB" id="A0A3S2V4N8"/>
<dbReference type="OrthoDB" id="86940at2"/>
<organism evidence="2 3">
    <name type="scientific">Inhella crocodyli</name>
    <dbReference type="NCBI Taxonomy" id="2499851"/>
    <lineage>
        <taxon>Bacteria</taxon>
        <taxon>Pseudomonadati</taxon>
        <taxon>Pseudomonadota</taxon>
        <taxon>Betaproteobacteria</taxon>
        <taxon>Burkholderiales</taxon>
        <taxon>Sphaerotilaceae</taxon>
        <taxon>Inhella</taxon>
    </lineage>
</organism>
<dbReference type="EMBL" id="SACM01000001">
    <property type="protein sequence ID" value="RVT88255.1"/>
    <property type="molecule type" value="Genomic_DNA"/>
</dbReference>
<sequence>MVLARCASWLWVASLLGPSAAAAGPSVPAELRPFVPHGAQVVAHEAGDLNGDGRPDALLVTEAPGDDGDGPRRLTLLVRGPNGTLQVAQHSDKVVLCRACGGALGDPFAGLTLQRQGFTVAHHGGSAWRWSTSARFAYSRIDRAWQLVAVEERSFHAAESEKAQVQRHRPPKDFGKIDLADFDPERYLGVGPR</sequence>
<keyword evidence="3" id="KW-1185">Reference proteome</keyword>
<keyword evidence="1" id="KW-0732">Signal</keyword>
<evidence type="ECO:0000256" key="1">
    <source>
        <dbReference type="SAM" id="SignalP"/>
    </source>
</evidence>
<dbReference type="RefSeq" id="WP_127681247.1">
    <property type="nucleotide sequence ID" value="NZ_SACM01000001.1"/>
</dbReference>
<name>A0A3S2V4N8_9BURK</name>
<proteinExistence type="predicted"/>
<comment type="caution">
    <text evidence="2">The sequence shown here is derived from an EMBL/GenBank/DDBJ whole genome shotgun (WGS) entry which is preliminary data.</text>
</comment>
<evidence type="ECO:0000313" key="3">
    <source>
        <dbReference type="Proteomes" id="UP000288587"/>
    </source>
</evidence>
<feature type="chain" id="PRO_5018543639" description="VCBS repeat-containing protein" evidence="1">
    <location>
        <begin position="24"/>
        <end position="193"/>
    </location>
</feature>
<protein>
    <recommendedName>
        <fullName evidence="4">VCBS repeat-containing protein</fullName>
    </recommendedName>
</protein>
<evidence type="ECO:0008006" key="4">
    <source>
        <dbReference type="Google" id="ProtNLM"/>
    </source>
</evidence>
<dbReference type="Proteomes" id="UP000288587">
    <property type="component" value="Unassembled WGS sequence"/>
</dbReference>
<reference evidence="2 3" key="1">
    <citation type="submission" date="2019-01" db="EMBL/GenBank/DDBJ databases">
        <authorList>
            <person name="Chen W.-M."/>
        </authorList>
    </citation>
    <scope>NUCLEOTIDE SEQUENCE [LARGE SCALE GENOMIC DNA]</scope>
    <source>
        <strain evidence="2 3">CCP-18</strain>
    </source>
</reference>
<feature type="signal peptide" evidence="1">
    <location>
        <begin position="1"/>
        <end position="23"/>
    </location>
</feature>
<accession>A0A3S2V4N8</accession>
<gene>
    <name evidence="2" type="ORF">EOD73_04450</name>
</gene>
<evidence type="ECO:0000313" key="2">
    <source>
        <dbReference type="EMBL" id="RVT88255.1"/>
    </source>
</evidence>